<gene>
    <name evidence="1" type="primary">vgrG</name>
    <name evidence="1" type="ORF">KO493_05835</name>
</gene>
<name>A0ACC5U7H7_9FLAO</name>
<accession>A0ACC5U7H7</accession>
<comment type="caution">
    <text evidence="1">The sequence shown here is derived from an EMBL/GenBank/DDBJ whole genome shotgun (WGS) entry which is preliminary data.</text>
</comment>
<sequence length="595" mass="65576">MKNREIPVEASYNVATFDILINEQLVDPGYQVISISIVKEVNKIPTAKIVLKDGDSADESFKISEEEEFLPGKSIVIKTGRDGENDLLFKGIIVKHGIKVKENGETQLILDCRDEVVKMTLGRHNYYYEELRDSEIMEQIIDRYSTLSHDVEVTTISHLEMVQHHCTDWDFLLLRAEANGKLVVVDDGVINIKAPVTNEDPSLSVLFGSTLIDFEAEMDSRNQWTSVEAKSWDYSGQNMFEHVTDSVPINELGNVSGEDLAELISPEKFELRHTGQAIEEELQEWTKSLMQISRLSKIQGRAKFIGFGAIKPSQLIGLQGVGARFTGNAFVSGIRHDVYNGSWYTQAQFGLKEDCFSHIHKNITDVPAAGLVPAINGLHIGKVVQLQDDPEGENRILVRLPIIDNSARGVWARVATLDAGKGNVNGGRGSFFLPEIEDEVIVGFLNDDPREAVVLGMLNSSAKPAPINAQDDNHEKGFVTRSNLRVYFNDDTKTIVIDTPAGNSIKLDEDTTSITIEDQNGNLTKMDSSGIEINSPGDIKIEASGKVDIKAGMEMKLSAMQIEAKANANIEMKGATAKFSSDGITEIKGALVNIN</sequence>
<dbReference type="EMBL" id="JAHKPD010000011">
    <property type="protein sequence ID" value="MBU2950209.1"/>
    <property type="molecule type" value="Genomic_DNA"/>
</dbReference>
<proteinExistence type="predicted"/>
<keyword evidence="2" id="KW-1185">Reference proteome</keyword>
<evidence type="ECO:0000313" key="1">
    <source>
        <dbReference type="EMBL" id="MBU2950209.1"/>
    </source>
</evidence>
<protein>
    <submittedName>
        <fullName evidence="1">Type VI secretion system tip protein VgrG</fullName>
    </submittedName>
</protein>
<evidence type="ECO:0000313" key="2">
    <source>
        <dbReference type="Proteomes" id="UP001647509"/>
    </source>
</evidence>
<reference evidence="1" key="1">
    <citation type="submission" date="2021-05" db="EMBL/GenBank/DDBJ databases">
        <title>Draft genomes of bacteria isolated from model marine particles.</title>
        <authorList>
            <person name="Datta M.S."/>
            <person name="Schwartzman J.A."/>
            <person name="Enke T.N."/>
            <person name="Saavedra J."/>
            <person name="Cermak N."/>
            <person name="Cordero O.X."/>
        </authorList>
    </citation>
    <scope>NUCLEOTIDE SEQUENCE</scope>
    <source>
        <strain evidence="1">I2M19</strain>
    </source>
</reference>
<organism evidence="1 2">
    <name type="scientific">Pseudotamlana agarivorans</name>
    <dbReference type="NCBI Taxonomy" id="481183"/>
    <lineage>
        <taxon>Bacteria</taxon>
        <taxon>Pseudomonadati</taxon>
        <taxon>Bacteroidota</taxon>
        <taxon>Flavobacteriia</taxon>
        <taxon>Flavobacteriales</taxon>
        <taxon>Flavobacteriaceae</taxon>
        <taxon>Pseudotamlana</taxon>
    </lineage>
</organism>
<dbReference type="Proteomes" id="UP001647509">
    <property type="component" value="Unassembled WGS sequence"/>
</dbReference>